<dbReference type="Gene3D" id="2.170.130.10">
    <property type="entry name" value="TonB-dependent receptor, plug domain"/>
    <property type="match status" value="1"/>
</dbReference>
<feature type="chain" id="PRO_5046143671" evidence="10">
    <location>
        <begin position="26"/>
        <end position="923"/>
    </location>
</feature>
<evidence type="ECO:0000313" key="14">
    <source>
        <dbReference type="Proteomes" id="UP001500101"/>
    </source>
</evidence>
<dbReference type="SUPFAM" id="SSF56935">
    <property type="entry name" value="Porins"/>
    <property type="match status" value="1"/>
</dbReference>
<keyword evidence="3 8" id="KW-1134">Transmembrane beta strand</keyword>
<dbReference type="Gene3D" id="2.40.170.20">
    <property type="entry name" value="TonB-dependent receptor, beta-barrel domain"/>
    <property type="match status" value="1"/>
</dbReference>
<evidence type="ECO:0000256" key="2">
    <source>
        <dbReference type="ARBA" id="ARBA00022448"/>
    </source>
</evidence>
<evidence type="ECO:0000256" key="8">
    <source>
        <dbReference type="PROSITE-ProRule" id="PRU01360"/>
    </source>
</evidence>
<gene>
    <name evidence="13" type="ORF">GCM10022216_30830</name>
</gene>
<dbReference type="Proteomes" id="UP001500101">
    <property type="component" value="Unassembled WGS sequence"/>
</dbReference>
<evidence type="ECO:0000256" key="5">
    <source>
        <dbReference type="ARBA" id="ARBA00023077"/>
    </source>
</evidence>
<evidence type="ECO:0000256" key="7">
    <source>
        <dbReference type="ARBA" id="ARBA00023237"/>
    </source>
</evidence>
<dbReference type="Pfam" id="PF07715">
    <property type="entry name" value="Plug"/>
    <property type="match status" value="1"/>
</dbReference>
<evidence type="ECO:0000256" key="9">
    <source>
        <dbReference type="RuleBase" id="RU003357"/>
    </source>
</evidence>
<dbReference type="EMBL" id="BAAAZI010000012">
    <property type="protein sequence ID" value="GAA4146192.1"/>
    <property type="molecule type" value="Genomic_DNA"/>
</dbReference>
<sequence>MNMKLIKYCCFGFLISVQAMNAVYAQDTLRTDLKQDSLRLTNYPSSSVSIAGKLYGLGKVSIMDHGNIGASAFLMIQGVSSINLNSSPIIYIDGIPMRFSSSYPAFLSNFEHDRLGFLNPNDIASIEVISNGLDLPIIGGKGSAGGLNIKTERGEFGGTKVDVQVRGGITPANYSVPRLDAQGMKTYLWSRFEEEGMGVDELNNHPIFSNTNPMYNQQTDWLDLIRQQGIYQDYHVKLKGGDGDANYLFSVGYTDKNGTIKNNNFDRVGIRFNLDYTITPKVSIYNNLSYTNTSAKYHEQGFNYDIHPLYIASAKAPFLGTNFFTSSGEVGKSLAAVDTLGFSNPLALVNNLQNKNQFNRIDGVMGVNWAISDTWKLFSDLSVSYFNLSEKQYRPALGIVPDTYMIRQNSKRSSSEFLLNWQAGISKWGELNPDLNYNLQLSTAVETFEERSIFGRKVNAGTDDFETLSQGVVDSASNNKFRSNLMTLVGKADLNWKDWIYVIGYLNMQGSSNFSSKSRWKLYPGILTKFHVLGDNNHRQLDLELGYNRTGNHELRGFYHYGQYYPVIYFGYGGTYLGNIANPDLKPELVDNYHVKAYLALFENKLRLSAGYYLKRTNGLITQNISNNNEQNRGLLFENAGSLENKGIEIELNTDIIRKDNFKWGLSIAVNTLDNKVLSLPNGSIVQTMGAYSGIAKEGEEIGSFYGYKVLGVFDNAASINLKRSDGTDYKPGDYIMEDINKDGKISNLDKQVIGSPLPKMFGYLSTSLQHEEWGLSALFNYSYGSEIYNAFKQQMHAMDTYANQDPAVMNRWLSEEKPGNGLSRAVLNDPSSNSTQSSLWVEDGSFIKLKYITLDYNFKIAESNTYLKGLKLYGTVENLLTITKYSGFDPEINGLNNPMFRQIDFGASPMGRTFLIGLKASF</sequence>
<comment type="similarity">
    <text evidence="8 9">Belongs to the TonB-dependent receptor family.</text>
</comment>
<feature type="domain" description="TonB-dependent receptor-like beta-barrel" evidence="11">
    <location>
        <begin position="354"/>
        <end position="674"/>
    </location>
</feature>
<keyword evidence="14" id="KW-1185">Reference proteome</keyword>
<keyword evidence="10" id="KW-0732">Signal</keyword>
<dbReference type="InterPro" id="IPR039426">
    <property type="entry name" value="TonB-dep_rcpt-like"/>
</dbReference>
<keyword evidence="4 8" id="KW-0812">Transmembrane</keyword>
<comment type="caution">
    <text evidence="13">The sequence shown here is derived from an EMBL/GenBank/DDBJ whole genome shotgun (WGS) entry which is preliminary data.</text>
</comment>
<evidence type="ECO:0000313" key="13">
    <source>
        <dbReference type="EMBL" id="GAA4146192.1"/>
    </source>
</evidence>
<dbReference type="NCBIfam" id="TIGR04056">
    <property type="entry name" value="OMP_RagA_SusC"/>
    <property type="match status" value="1"/>
</dbReference>
<evidence type="ECO:0000256" key="6">
    <source>
        <dbReference type="ARBA" id="ARBA00023136"/>
    </source>
</evidence>
<name>A0ABP7Z2S5_9SPHI</name>
<dbReference type="InterPro" id="IPR012910">
    <property type="entry name" value="Plug_dom"/>
</dbReference>
<comment type="subcellular location">
    <subcellularLocation>
        <location evidence="1 8">Cell outer membrane</location>
        <topology evidence="1 8">Multi-pass membrane protein</topology>
    </subcellularLocation>
</comment>
<protein>
    <submittedName>
        <fullName evidence="13">TonB-dependent receptor</fullName>
    </submittedName>
</protein>
<keyword evidence="5 9" id="KW-0798">TonB box</keyword>
<reference evidence="14" key="1">
    <citation type="journal article" date="2019" name="Int. J. Syst. Evol. Microbiol.">
        <title>The Global Catalogue of Microorganisms (GCM) 10K type strain sequencing project: providing services to taxonomists for standard genome sequencing and annotation.</title>
        <authorList>
            <consortium name="The Broad Institute Genomics Platform"/>
            <consortium name="The Broad Institute Genome Sequencing Center for Infectious Disease"/>
            <person name="Wu L."/>
            <person name="Ma J."/>
        </authorList>
    </citation>
    <scope>NUCLEOTIDE SEQUENCE [LARGE SCALE GENOMIC DNA]</scope>
    <source>
        <strain evidence="14">JCM 16704</strain>
    </source>
</reference>
<evidence type="ECO:0000256" key="10">
    <source>
        <dbReference type="SAM" id="SignalP"/>
    </source>
</evidence>
<feature type="signal peptide" evidence="10">
    <location>
        <begin position="1"/>
        <end position="25"/>
    </location>
</feature>
<dbReference type="InterPro" id="IPR000531">
    <property type="entry name" value="Beta-barrel_TonB"/>
</dbReference>
<keyword evidence="13" id="KW-0675">Receptor</keyword>
<dbReference type="Pfam" id="PF00593">
    <property type="entry name" value="TonB_dep_Rec_b-barrel"/>
    <property type="match status" value="1"/>
</dbReference>
<organism evidence="13 14">
    <name type="scientific">Sphingobacterium kyonggiense</name>
    <dbReference type="NCBI Taxonomy" id="714075"/>
    <lineage>
        <taxon>Bacteria</taxon>
        <taxon>Pseudomonadati</taxon>
        <taxon>Bacteroidota</taxon>
        <taxon>Sphingobacteriia</taxon>
        <taxon>Sphingobacteriales</taxon>
        <taxon>Sphingobacteriaceae</taxon>
        <taxon>Sphingobacterium</taxon>
    </lineage>
</organism>
<dbReference type="InterPro" id="IPR023996">
    <property type="entry name" value="TonB-dep_OMP_SusC/RagA"/>
</dbReference>
<keyword evidence="7 8" id="KW-0998">Cell outer membrane</keyword>
<dbReference type="PROSITE" id="PS52016">
    <property type="entry name" value="TONB_DEPENDENT_REC_3"/>
    <property type="match status" value="1"/>
</dbReference>
<proteinExistence type="inferred from homology"/>
<evidence type="ECO:0000256" key="3">
    <source>
        <dbReference type="ARBA" id="ARBA00022452"/>
    </source>
</evidence>
<evidence type="ECO:0000259" key="11">
    <source>
        <dbReference type="Pfam" id="PF00593"/>
    </source>
</evidence>
<dbReference type="InterPro" id="IPR037066">
    <property type="entry name" value="Plug_dom_sf"/>
</dbReference>
<evidence type="ECO:0000259" key="12">
    <source>
        <dbReference type="Pfam" id="PF07715"/>
    </source>
</evidence>
<feature type="domain" description="TonB-dependent receptor plug" evidence="12">
    <location>
        <begin position="56"/>
        <end position="145"/>
    </location>
</feature>
<dbReference type="InterPro" id="IPR036942">
    <property type="entry name" value="Beta-barrel_TonB_sf"/>
</dbReference>
<accession>A0ABP7Z2S5</accession>
<keyword evidence="6 8" id="KW-0472">Membrane</keyword>
<evidence type="ECO:0000256" key="1">
    <source>
        <dbReference type="ARBA" id="ARBA00004571"/>
    </source>
</evidence>
<evidence type="ECO:0000256" key="4">
    <source>
        <dbReference type="ARBA" id="ARBA00022692"/>
    </source>
</evidence>
<keyword evidence="2 8" id="KW-0813">Transport</keyword>